<evidence type="ECO:0000313" key="1">
    <source>
        <dbReference type="EMBL" id="ERJ94190.1"/>
    </source>
</evidence>
<name>A0ABN0P116_TRELE</name>
<proteinExistence type="predicted"/>
<gene>
    <name evidence="1" type="ORF">HMPREF9193_00159</name>
</gene>
<evidence type="ECO:0000313" key="2">
    <source>
        <dbReference type="Proteomes" id="UP000016649"/>
    </source>
</evidence>
<organism evidence="1 2">
    <name type="scientific">Treponema lecithinolyticum ATCC 700332</name>
    <dbReference type="NCBI Taxonomy" id="1321815"/>
    <lineage>
        <taxon>Bacteria</taxon>
        <taxon>Pseudomonadati</taxon>
        <taxon>Spirochaetota</taxon>
        <taxon>Spirochaetia</taxon>
        <taxon>Spirochaetales</taxon>
        <taxon>Treponemataceae</taxon>
        <taxon>Treponema</taxon>
    </lineage>
</organism>
<reference evidence="1 2" key="1">
    <citation type="submission" date="2013-08" db="EMBL/GenBank/DDBJ databases">
        <authorList>
            <person name="Weinstock G."/>
            <person name="Sodergren E."/>
            <person name="Wylie T."/>
            <person name="Fulton L."/>
            <person name="Fulton R."/>
            <person name="Fronick C."/>
            <person name="O'Laughlin M."/>
            <person name="Godfrey J."/>
            <person name="Miner T."/>
            <person name="Herter B."/>
            <person name="Appelbaum E."/>
            <person name="Cordes M."/>
            <person name="Lek S."/>
            <person name="Wollam A."/>
            <person name="Pepin K.H."/>
            <person name="Palsikar V.B."/>
            <person name="Mitreva M."/>
            <person name="Wilson R.K."/>
        </authorList>
    </citation>
    <scope>NUCLEOTIDE SEQUENCE [LARGE SCALE GENOMIC DNA]</scope>
    <source>
        <strain evidence="1 2">ATCC 700332</strain>
    </source>
</reference>
<sequence length="197" mass="22728">MWFAIDDVPALTAAQKQNSAEYKNAVQSIKTLAPFMVQALVFGWNFTYTPSDKLRGVDEYFSIEPAIAFTGYENRLVYKDVRVDIEHNRFECWAEFPLTEAMIYRRQFWQSALYPQIGGKGYSSIMNGSAGIQEACRLALKDAIRNYARKLIKNKPKEIRGTVLATDLPRYYVDSGKYCADLDFFLFVSKIVEYTRF</sequence>
<comment type="caution">
    <text evidence="1">The sequence shown here is derived from an EMBL/GenBank/DDBJ whole genome shotgun (WGS) entry which is preliminary data.</text>
</comment>
<keyword evidence="2" id="KW-1185">Reference proteome</keyword>
<protein>
    <submittedName>
        <fullName evidence="1">Uncharacterized protein</fullName>
    </submittedName>
</protein>
<dbReference type="Proteomes" id="UP000016649">
    <property type="component" value="Unassembled WGS sequence"/>
</dbReference>
<accession>A0ABN0P116</accession>
<dbReference type="EMBL" id="AWVH01000005">
    <property type="protein sequence ID" value="ERJ94190.1"/>
    <property type="molecule type" value="Genomic_DNA"/>
</dbReference>